<feature type="region of interest" description="Disordered" evidence="1">
    <location>
        <begin position="304"/>
        <end position="377"/>
    </location>
</feature>
<name>A0ABQ5EWU9_9ASTR</name>
<keyword evidence="3" id="KW-1185">Reference proteome</keyword>
<comment type="caution">
    <text evidence="2">The sequence shown here is derived from an EMBL/GenBank/DDBJ whole genome shotgun (WGS) entry which is preliminary data.</text>
</comment>
<dbReference type="Proteomes" id="UP001151760">
    <property type="component" value="Unassembled WGS sequence"/>
</dbReference>
<feature type="compositionally biased region" description="Basic and acidic residues" evidence="1">
    <location>
        <begin position="343"/>
        <end position="353"/>
    </location>
</feature>
<gene>
    <name evidence="2" type="ORF">Tco_0990066</name>
</gene>
<feature type="region of interest" description="Disordered" evidence="1">
    <location>
        <begin position="1"/>
        <end position="33"/>
    </location>
</feature>
<feature type="compositionally biased region" description="Basic and acidic residues" evidence="1">
    <location>
        <begin position="15"/>
        <end position="24"/>
    </location>
</feature>
<accession>A0ABQ5EWU9</accession>
<evidence type="ECO:0000313" key="2">
    <source>
        <dbReference type="EMBL" id="GJT55012.1"/>
    </source>
</evidence>
<reference evidence="2" key="2">
    <citation type="submission" date="2022-01" db="EMBL/GenBank/DDBJ databases">
        <authorList>
            <person name="Yamashiro T."/>
            <person name="Shiraishi A."/>
            <person name="Satake H."/>
            <person name="Nakayama K."/>
        </authorList>
    </citation>
    <scope>NUCLEOTIDE SEQUENCE</scope>
</reference>
<protein>
    <submittedName>
        <fullName evidence="2">Uncharacterized protein</fullName>
    </submittedName>
</protein>
<reference evidence="2" key="1">
    <citation type="journal article" date="2022" name="Int. J. Mol. Sci.">
        <title>Draft Genome of Tanacetum Coccineum: Genomic Comparison of Closely Related Tanacetum-Family Plants.</title>
        <authorList>
            <person name="Yamashiro T."/>
            <person name="Shiraishi A."/>
            <person name="Nakayama K."/>
            <person name="Satake H."/>
        </authorList>
    </citation>
    <scope>NUCLEOTIDE SEQUENCE</scope>
</reference>
<organism evidence="2 3">
    <name type="scientific">Tanacetum coccineum</name>
    <dbReference type="NCBI Taxonomy" id="301880"/>
    <lineage>
        <taxon>Eukaryota</taxon>
        <taxon>Viridiplantae</taxon>
        <taxon>Streptophyta</taxon>
        <taxon>Embryophyta</taxon>
        <taxon>Tracheophyta</taxon>
        <taxon>Spermatophyta</taxon>
        <taxon>Magnoliopsida</taxon>
        <taxon>eudicotyledons</taxon>
        <taxon>Gunneridae</taxon>
        <taxon>Pentapetalae</taxon>
        <taxon>asterids</taxon>
        <taxon>campanulids</taxon>
        <taxon>Asterales</taxon>
        <taxon>Asteraceae</taxon>
        <taxon>Asteroideae</taxon>
        <taxon>Anthemideae</taxon>
        <taxon>Anthemidinae</taxon>
        <taxon>Tanacetum</taxon>
    </lineage>
</organism>
<evidence type="ECO:0000313" key="3">
    <source>
        <dbReference type="Proteomes" id="UP001151760"/>
    </source>
</evidence>
<feature type="region of interest" description="Disordered" evidence="1">
    <location>
        <begin position="613"/>
        <end position="633"/>
    </location>
</feature>
<proteinExistence type="predicted"/>
<evidence type="ECO:0000256" key="1">
    <source>
        <dbReference type="SAM" id="MobiDB-lite"/>
    </source>
</evidence>
<feature type="compositionally biased region" description="Basic and acidic residues" evidence="1">
    <location>
        <begin position="307"/>
        <end position="317"/>
    </location>
</feature>
<dbReference type="EMBL" id="BQNB010016722">
    <property type="protein sequence ID" value="GJT55012.1"/>
    <property type="molecule type" value="Genomic_DNA"/>
</dbReference>
<sequence length="633" mass="72174">MSLLKTPSNDSDDKDETKITNKAEGDEDEKMDYTTSQLYDDVDIRLNKPVQADDETVQKEGTNAELTNIQQENENPEISQVIEDAHVTLSTIPQKTEVLVTSSSHSSDLASKFLNFLDILHTDAEIVSPMDVHVHHEVPSQQTTTLLTIHVSVITDSSPDDPLKTQVTALVDEHLDVRLGATRDEFMSYLLASITARITEQVKIQLPQILPKEVSNFAPPEIQRMVTKSFEEAVLAKEFSQPQSSYEAAATLTEFELKKILIDKMDKSESYLAAPEHRECYEGLIKSYDLDKTLFSTYDRGLKKRNTSKDAEPTKEESEFEVADSNMPQDQEGNLGNDDDEPMKETVSKRDWFTKPTQPQEPTDPDWNDGKTPQLGPTQSWLMTLASSADKPSKTFDELMSTPIDFSAYIMNGLKITNLTQETLLGPAFRLLKGTRTNYAELEYDFKEFMSGNRQKVPVDYFFNNDLKSLQGGVSTMTYTTSITKTKAAQYDLPGIEDMVLNIWVPVKVAYKHALWGISHWREQRNKETWVWYLKEIVVRRADNDIYRFKEGDFPHLRINDIEDMLLLVVQNRLTNLSGDDVSDFAIALRMFTRSLVIQKQVESYQKKINVTKPETTKPGIRKRDPYTPYQDP</sequence>